<evidence type="ECO:0000256" key="1">
    <source>
        <dbReference type="SAM" id="MobiDB-lite"/>
    </source>
</evidence>
<gene>
    <name evidence="2" type="ORF">ACFO4R_10150</name>
</gene>
<proteinExistence type="predicted"/>
<keyword evidence="3" id="KW-1185">Reference proteome</keyword>
<dbReference type="EMBL" id="JBHSHL010000050">
    <property type="protein sequence ID" value="MFC4805441.1"/>
    <property type="molecule type" value="Genomic_DNA"/>
</dbReference>
<dbReference type="RefSeq" id="WP_379789003.1">
    <property type="nucleotide sequence ID" value="NZ_JBHSHL010000050.1"/>
</dbReference>
<accession>A0ABV9QP04</accession>
<feature type="region of interest" description="Disordered" evidence="1">
    <location>
        <begin position="46"/>
        <end position="66"/>
    </location>
</feature>
<comment type="caution">
    <text evidence="2">The sequence shown here is derived from an EMBL/GenBank/DDBJ whole genome shotgun (WGS) entry which is preliminary data.</text>
</comment>
<sequence>MLTIITIKYIRELYFREEKSLSEIMKLTGRNYRTIKKYIEMEDFNEKEQPHNRTRKSDVIRPIIRQ</sequence>
<evidence type="ECO:0000313" key="2">
    <source>
        <dbReference type="EMBL" id="MFC4805441.1"/>
    </source>
</evidence>
<organism evidence="2 3">
    <name type="scientific">Filifactor villosus</name>
    <dbReference type="NCBI Taxonomy" id="29374"/>
    <lineage>
        <taxon>Bacteria</taxon>
        <taxon>Bacillati</taxon>
        <taxon>Bacillota</taxon>
        <taxon>Clostridia</taxon>
        <taxon>Peptostreptococcales</taxon>
        <taxon>Filifactoraceae</taxon>
        <taxon>Filifactor</taxon>
    </lineage>
</organism>
<evidence type="ECO:0000313" key="3">
    <source>
        <dbReference type="Proteomes" id="UP001595916"/>
    </source>
</evidence>
<dbReference type="Proteomes" id="UP001595916">
    <property type="component" value="Unassembled WGS sequence"/>
</dbReference>
<name>A0ABV9QP04_9FIRM</name>
<evidence type="ECO:0008006" key="4">
    <source>
        <dbReference type="Google" id="ProtNLM"/>
    </source>
</evidence>
<protein>
    <recommendedName>
        <fullName evidence="4">Transposase</fullName>
    </recommendedName>
</protein>
<feature type="compositionally biased region" description="Basic and acidic residues" evidence="1">
    <location>
        <begin position="46"/>
        <end position="59"/>
    </location>
</feature>
<reference evidence="3" key="1">
    <citation type="journal article" date="2019" name="Int. J. Syst. Evol. Microbiol.">
        <title>The Global Catalogue of Microorganisms (GCM) 10K type strain sequencing project: providing services to taxonomists for standard genome sequencing and annotation.</title>
        <authorList>
            <consortium name="The Broad Institute Genomics Platform"/>
            <consortium name="The Broad Institute Genome Sequencing Center for Infectious Disease"/>
            <person name="Wu L."/>
            <person name="Ma J."/>
        </authorList>
    </citation>
    <scope>NUCLEOTIDE SEQUENCE [LARGE SCALE GENOMIC DNA]</scope>
    <source>
        <strain evidence="3">CCUG 46385</strain>
    </source>
</reference>